<comment type="caution">
    <text evidence="1">The sequence shown here is derived from an EMBL/GenBank/DDBJ whole genome shotgun (WGS) entry which is preliminary data.</text>
</comment>
<reference evidence="1" key="1">
    <citation type="submission" date="2009-12" db="EMBL/GenBank/DDBJ databases">
        <authorList>
            <person name="Weinstock G."/>
            <person name="Sodergren E."/>
            <person name="Clifton S."/>
            <person name="Fulton L."/>
            <person name="Fulton B."/>
            <person name="Courtney L."/>
            <person name="Fronick C."/>
            <person name="Harrison M."/>
            <person name="Strong C."/>
            <person name="Farmer C."/>
            <person name="Delahaunty K."/>
            <person name="Markovic C."/>
            <person name="Hall O."/>
            <person name="Minx P."/>
            <person name="Tomlinson C."/>
            <person name="Mitreva M."/>
            <person name="Nelson J."/>
            <person name="Hou S."/>
            <person name="Wollam A."/>
            <person name="Pepin K.H."/>
            <person name="Johnson M."/>
            <person name="Bhonagiri V."/>
            <person name="Nash W.E."/>
            <person name="Warren W."/>
            <person name="Chinwalla A."/>
            <person name="Mardis E.R."/>
            <person name="Wilson R.K."/>
        </authorList>
    </citation>
    <scope>NUCLEOTIDE SEQUENCE [LARGE SCALE GENOMIC DNA]</scope>
    <source>
        <strain evidence="1">DSM 4541</strain>
    </source>
</reference>
<dbReference type="HOGENOM" id="CLU_3083603_0_0_6"/>
<dbReference type="EMBL" id="ABXV02000017">
    <property type="protein sequence ID" value="EFB72871.1"/>
    <property type="molecule type" value="Genomic_DNA"/>
</dbReference>
<proteinExistence type="predicted"/>
<gene>
    <name evidence="1" type="ORF">PROVRUST_05669</name>
</gene>
<dbReference type="AlphaFoldDB" id="D1P0K2"/>
<name>D1P0K2_9GAMM</name>
<protein>
    <submittedName>
        <fullName evidence="1">Uncharacterized protein</fullName>
    </submittedName>
</protein>
<dbReference type="Proteomes" id="UP000005512">
    <property type="component" value="Unassembled WGS sequence"/>
</dbReference>
<organism evidence="1 2">
    <name type="scientific">Providencia rustigianii DSM 4541</name>
    <dbReference type="NCBI Taxonomy" id="500637"/>
    <lineage>
        <taxon>Bacteria</taxon>
        <taxon>Pseudomonadati</taxon>
        <taxon>Pseudomonadota</taxon>
        <taxon>Gammaproteobacteria</taxon>
        <taxon>Enterobacterales</taxon>
        <taxon>Morganellaceae</taxon>
        <taxon>Providencia</taxon>
    </lineage>
</organism>
<accession>D1P0K2</accession>
<evidence type="ECO:0000313" key="2">
    <source>
        <dbReference type="Proteomes" id="UP000005512"/>
    </source>
</evidence>
<sequence>MWVILGCLTDSTSNKIAIRKLENKINKLANMILIYRKEWDLVKLWILITDSQ</sequence>
<evidence type="ECO:0000313" key="1">
    <source>
        <dbReference type="EMBL" id="EFB72871.1"/>
    </source>
</evidence>
<keyword evidence="2" id="KW-1185">Reference proteome</keyword>